<name>A0A1N7MS42_9RHOB</name>
<reference evidence="4" key="1">
    <citation type="submission" date="2017-01" db="EMBL/GenBank/DDBJ databases">
        <authorList>
            <person name="Varghese N."/>
            <person name="Submissions S."/>
        </authorList>
    </citation>
    <scope>NUCLEOTIDE SEQUENCE [LARGE SCALE GENOMIC DNA]</scope>
    <source>
        <strain evidence="4">DSM 29430</strain>
    </source>
</reference>
<dbReference type="GO" id="GO:0010181">
    <property type="term" value="F:FMN binding"/>
    <property type="evidence" value="ECO:0007669"/>
    <property type="project" value="TreeGrafter"/>
</dbReference>
<dbReference type="SUPFAM" id="SSF52218">
    <property type="entry name" value="Flavoproteins"/>
    <property type="match status" value="1"/>
</dbReference>
<dbReference type="InterPro" id="IPR050712">
    <property type="entry name" value="NAD(P)H-dep_reductase"/>
</dbReference>
<organism evidence="3 4">
    <name type="scientific">Roseivivax lentus</name>
    <dbReference type="NCBI Taxonomy" id="633194"/>
    <lineage>
        <taxon>Bacteria</taxon>
        <taxon>Pseudomonadati</taxon>
        <taxon>Pseudomonadota</taxon>
        <taxon>Alphaproteobacteria</taxon>
        <taxon>Rhodobacterales</taxon>
        <taxon>Roseobacteraceae</taxon>
        <taxon>Roseivivax</taxon>
    </lineage>
</organism>
<proteinExistence type="predicted"/>
<accession>A0A1N7MS42</accession>
<dbReference type="AlphaFoldDB" id="A0A1N7MS42"/>
<sequence>MERRGLRLDQIQPSKAISNRREKPHENPKFGASNSRTSINKALARFTATLVPRAEIEVLDLGDYDLSIFSEDLEKEIGQPAAAKAFFKKIGAADAVIVSFAEHNGSYSAAYKNLFDWASRINQKVFQDKPTVFLATSPGPGGAGSVLASAKGSARFFGVDLKAAVSVANFYDVFDAETGRITEASALADLTAAAKALTVREVA</sequence>
<protein>
    <submittedName>
        <fullName evidence="3">NAD(P)H-dependent FMN reductase</fullName>
    </submittedName>
</protein>
<feature type="compositionally biased region" description="Basic and acidic residues" evidence="1">
    <location>
        <begin position="19"/>
        <end position="28"/>
    </location>
</feature>
<dbReference type="Proteomes" id="UP000186684">
    <property type="component" value="Unassembled WGS sequence"/>
</dbReference>
<dbReference type="GO" id="GO:0016491">
    <property type="term" value="F:oxidoreductase activity"/>
    <property type="evidence" value="ECO:0007669"/>
    <property type="project" value="InterPro"/>
</dbReference>
<evidence type="ECO:0000313" key="3">
    <source>
        <dbReference type="EMBL" id="SIS88954.1"/>
    </source>
</evidence>
<dbReference type="Pfam" id="PF03358">
    <property type="entry name" value="FMN_red"/>
    <property type="match status" value="1"/>
</dbReference>
<dbReference type="InterPro" id="IPR005025">
    <property type="entry name" value="FMN_Rdtase-like_dom"/>
</dbReference>
<gene>
    <name evidence="3" type="ORF">SAMN05421759_105141</name>
</gene>
<dbReference type="Gene3D" id="3.40.50.360">
    <property type="match status" value="1"/>
</dbReference>
<feature type="region of interest" description="Disordered" evidence="1">
    <location>
        <begin position="1"/>
        <end position="34"/>
    </location>
</feature>
<dbReference type="EMBL" id="FTOQ01000005">
    <property type="protein sequence ID" value="SIS88954.1"/>
    <property type="molecule type" value="Genomic_DNA"/>
</dbReference>
<dbReference type="GO" id="GO:0005829">
    <property type="term" value="C:cytosol"/>
    <property type="evidence" value="ECO:0007669"/>
    <property type="project" value="TreeGrafter"/>
</dbReference>
<evidence type="ECO:0000313" key="4">
    <source>
        <dbReference type="Proteomes" id="UP000186684"/>
    </source>
</evidence>
<dbReference type="RefSeq" id="WP_200798042.1">
    <property type="nucleotide sequence ID" value="NZ_FTOQ01000005.1"/>
</dbReference>
<feature type="domain" description="NADPH-dependent FMN reductase-like" evidence="2">
    <location>
        <begin position="32"/>
        <end position="158"/>
    </location>
</feature>
<keyword evidence="4" id="KW-1185">Reference proteome</keyword>
<evidence type="ECO:0000256" key="1">
    <source>
        <dbReference type="SAM" id="MobiDB-lite"/>
    </source>
</evidence>
<dbReference type="PANTHER" id="PTHR30543">
    <property type="entry name" value="CHROMATE REDUCTASE"/>
    <property type="match status" value="1"/>
</dbReference>
<dbReference type="InterPro" id="IPR029039">
    <property type="entry name" value="Flavoprotein-like_sf"/>
</dbReference>
<dbReference type="PANTHER" id="PTHR30543:SF21">
    <property type="entry name" value="NAD(P)H-DEPENDENT FMN REDUCTASE LOT6"/>
    <property type="match status" value="1"/>
</dbReference>
<evidence type="ECO:0000259" key="2">
    <source>
        <dbReference type="Pfam" id="PF03358"/>
    </source>
</evidence>
<dbReference type="STRING" id="633194.SAMN05421759_105141"/>